<gene>
    <name evidence="1" type="ORF">H5410_037061</name>
</gene>
<sequence>MYDIYSANERLELWNDLYYITHNHSLPWMEGGDFNVILSAKENIGGLPVYPQEYEDFAFCINSCELGDVYFSGSPFTCWDGRVDARCIFKRLDRIVTKSEDFMEVVQQNWVVDEYEDVFIQLKIKQKSRRNRLSFKRIRSSNSDWAEGDVEIAAEAIKFFTDQFTGGNIFDNLSIL</sequence>
<dbReference type="SUPFAM" id="SSF56219">
    <property type="entry name" value="DNase I-like"/>
    <property type="match status" value="1"/>
</dbReference>
<dbReference type="PANTHER" id="PTHR33710:SF71">
    <property type="entry name" value="ENDONUCLEASE_EXONUCLEASE_PHOSPHATASE DOMAIN-CONTAINING PROTEIN"/>
    <property type="match status" value="1"/>
</dbReference>
<dbReference type="InterPro" id="IPR036691">
    <property type="entry name" value="Endo/exonu/phosph_ase_sf"/>
</dbReference>
<dbReference type="Gene3D" id="3.60.10.10">
    <property type="entry name" value="Endonuclease/exonuclease/phosphatase"/>
    <property type="match status" value="1"/>
</dbReference>
<accession>A0A9J5Y6P8</accession>
<proteinExistence type="predicted"/>
<evidence type="ECO:0000313" key="2">
    <source>
        <dbReference type="Proteomes" id="UP000824120"/>
    </source>
</evidence>
<protein>
    <recommendedName>
        <fullName evidence="3">Endonuclease/exonuclease/phosphatase domain-containing protein</fullName>
    </recommendedName>
</protein>
<dbReference type="Proteomes" id="UP000824120">
    <property type="component" value="Chromosome 7"/>
</dbReference>
<dbReference type="AlphaFoldDB" id="A0A9J5Y6P8"/>
<organism evidence="1 2">
    <name type="scientific">Solanum commersonii</name>
    <name type="common">Commerson's wild potato</name>
    <name type="synonym">Commerson's nightshade</name>
    <dbReference type="NCBI Taxonomy" id="4109"/>
    <lineage>
        <taxon>Eukaryota</taxon>
        <taxon>Viridiplantae</taxon>
        <taxon>Streptophyta</taxon>
        <taxon>Embryophyta</taxon>
        <taxon>Tracheophyta</taxon>
        <taxon>Spermatophyta</taxon>
        <taxon>Magnoliopsida</taxon>
        <taxon>eudicotyledons</taxon>
        <taxon>Gunneridae</taxon>
        <taxon>Pentapetalae</taxon>
        <taxon>asterids</taxon>
        <taxon>lamiids</taxon>
        <taxon>Solanales</taxon>
        <taxon>Solanaceae</taxon>
        <taxon>Solanoideae</taxon>
        <taxon>Solaneae</taxon>
        <taxon>Solanum</taxon>
    </lineage>
</organism>
<comment type="caution">
    <text evidence="1">The sequence shown here is derived from an EMBL/GenBank/DDBJ whole genome shotgun (WGS) entry which is preliminary data.</text>
</comment>
<evidence type="ECO:0000313" key="1">
    <source>
        <dbReference type="EMBL" id="KAG5595829.1"/>
    </source>
</evidence>
<dbReference type="EMBL" id="JACXVP010000007">
    <property type="protein sequence ID" value="KAG5595829.1"/>
    <property type="molecule type" value="Genomic_DNA"/>
</dbReference>
<dbReference type="PANTHER" id="PTHR33710">
    <property type="entry name" value="BNAC02G09200D PROTEIN"/>
    <property type="match status" value="1"/>
</dbReference>
<evidence type="ECO:0008006" key="3">
    <source>
        <dbReference type="Google" id="ProtNLM"/>
    </source>
</evidence>
<reference evidence="1 2" key="1">
    <citation type="submission" date="2020-09" db="EMBL/GenBank/DDBJ databases">
        <title>De no assembly of potato wild relative species, Solanum commersonii.</title>
        <authorList>
            <person name="Cho K."/>
        </authorList>
    </citation>
    <scope>NUCLEOTIDE SEQUENCE [LARGE SCALE GENOMIC DNA]</scope>
    <source>
        <strain evidence="1">LZ3.2</strain>
        <tissue evidence="1">Leaf</tissue>
    </source>
</reference>
<name>A0A9J5Y6P8_SOLCO</name>
<dbReference type="OrthoDB" id="1104034at2759"/>
<keyword evidence="2" id="KW-1185">Reference proteome</keyword>